<sequence length="47" mass="5484">MALIHVMDPVQIIHHFMHCLKRIAGNAGVSAFYIPSLPHLDLWKQFW</sequence>
<evidence type="ECO:0000313" key="2">
    <source>
        <dbReference type="Proteomes" id="UP000031307"/>
    </source>
</evidence>
<dbReference type="Proteomes" id="UP000031307">
    <property type="component" value="Unassembled WGS sequence"/>
</dbReference>
<gene>
    <name evidence="1" type="ORF">DB43_GG00080</name>
</gene>
<organism evidence="1 2">
    <name type="scientific">Parachlamydia acanthamoebae</name>
    <dbReference type="NCBI Taxonomy" id="83552"/>
    <lineage>
        <taxon>Bacteria</taxon>
        <taxon>Pseudomonadati</taxon>
        <taxon>Chlamydiota</taxon>
        <taxon>Chlamydiia</taxon>
        <taxon>Parachlamydiales</taxon>
        <taxon>Parachlamydiaceae</taxon>
        <taxon>Parachlamydia</taxon>
    </lineage>
</organism>
<dbReference type="PATRIC" id="fig|83552.4.peg.1391"/>
<protein>
    <submittedName>
        <fullName evidence="1">Uncharacterized protein</fullName>
    </submittedName>
</protein>
<proteinExistence type="predicted"/>
<accession>A0A0C1ELZ0</accession>
<name>A0A0C1ELZ0_9BACT</name>
<dbReference type="EMBL" id="JSAM01000076">
    <property type="protein sequence ID" value="KIA77429.1"/>
    <property type="molecule type" value="Genomic_DNA"/>
</dbReference>
<dbReference type="AlphaFoldDB" id="A0A0C1ELZ0"/>
<evidence type="ECO:0000313" key="1">
    <source>
        <dbReference type="EMBL" id="KIA77429.1"/>
    </source>
</evidence>
<reference evidence="1 2" key="1">
    <citation type="journal article" date="2014" name="Mol. Biol. Evol.">
        <title>Massive expansion of Ubiquitination-related gene families within the Chlamydiae.</title>
        <authorList>
            <person name="Domman D."/>
            <person name="Collingro A."/>
            <person name="Lagkouvardos I."/>
            <person name="Gehre L."/>
            <person name="Weinmaier T."/>
            <person name="Rattei T."/>
            <person name="Subtil A."/>
            <person name="Horn M."/>
        </authorList>
    </citation>
    <scope>NUCLEOTIDE SEQUENCE [LARGE SCALE GENOMIC DNA]</scope>
    <source>
        <strain evidence="1 2">OEW1</strain>
    </source>
</reference>
<comment type="caution">
    <text evidence="1">The sequence shown here is derived from an EMBL/GenBank/DDBJ whole genome shotgun (WGS) entry which is preliminary data.</text>
</comment>